<protein>
    <recommendedName>
        <fullName evidence="3">Ribosomal protein</fullName>
    </recommendedName>
</protein>
<evidence type="ECO:0000313" key="2">
    <source>
        <dbReference type="Proteomes" id="UP001432027"/>
    </source>
</evidence>
<organism evidence="1 2">
    <name type="scientific">Pristionchus entomophagus</name>
    <dbReference type="NCBI Taxonomy" id="358040"/>
    <lineage>
        <taxon>Eukaryota</taxon>
        <taxon>Metazoa</taxon>
        <taxon>Ecdysozoa</taxon>
        <taxon>Nematoda</taxon>
        <taxon>Chromadorea</taxon>
        <taxon>Rhabditida</taxon>
        <taxon>Rhabditina</taxon>
        <taxon>Diplogasteromorpha</taxon>
        <taxon>Diplogasteroidea</taxon>
        <taxon>Neodiplogasteridae</taxon>
        <taxon>Pristionchus</taxon>
    </lineage>
</organism>
<keyword evidence="2" id="KW-1185">Reference proteome</keyword>
<evidence type="ECO:0000313" key="1">
    <source>
        <dbReference type="EMBL" id="GMS85659.1"/>
    </source>
</evidence>
<proteinExistence type="predicted"/>
<dbReference type="EMBL" id="BTSX01000002">
    <property type="protein sequence ID" value="GMS85659.1"/>
    <property type="molecule type" value="Genomic_DNA"/>
</dbReference>
<comment type="caution">
    <text evidence="1">The sequence shown here is derived from an EMBL/GenBank/DDBJ whole genome shotgun (WGS) entry which is preliminary data.</text>
</comment>
<name>A0AAV5SZD8_9BILA</name>
<dbReference type="AlphaFoldDB" id="A0AAV5SZD8"/>
<gene>
    <name evidence="1" type="ORF">PENTCL1PPCAC_7834</name>
</gene>
<accession>A0AAV5SZD8</accession>
<feature type="non-terminal residue" evidence="1">
    <location>
        <position position="175"/>
    </location>
</feature>
<evidence type="ECO:0008006" key="3">
    <source>
        <dbReference type="Google" id="ProtNLM"/>
    </source>
</evidence>
<sequence length="175" mass="19027">MIIIDGRAGRVFTWDRLLLVLEEALHLDVVLGSSGKSELGQGGDQQKVAGLAQNSTPFAVLVLHIIVGFSLDNQSGHLQLLLRLLEQLLDLVLEISRRDSIENEQILSLVSLQSLQLGQSSGHSHRVVGVELPDLGSGPLGQLIGGHHLGREDVMGKSRVSEGKRLHLPDLHHIF</sequence>
<reference evidence="1" key="1">
    <citation type="submission" date="2023-10" db="EMBL/GenBank/DDBJ databases">
        <title>Genome assembly of Pristionchus species.</title>
        <authorList>
            <person name="Yoshida K."/>
            <person name="Sommer R.J."/>
        </authorList>
    </citation>
    <scope>NUCLEOTIDE SEQUENCE</scope>
    <source>
        <strain evidence="1">RS0144</strain>
    </source>
</reference>
<dbReference type="Proteomes" id="UP001432027">
    <property type="component" value="Unassembled WGS sequence"/>
</dbReference>